<keyword evidence="2" id="KW-1185">Reference proteome</keyword>
<sequence length="84" mass="9577">MSCEFDFDEHGCVPPGYSRHLFARHLLAIPSLSTTIRTKRFSSCAINHHNLPSGLRLNSVKQNPPCAWERCWMLSLDGVSKYFP</sequence>
<accession>A0A8X6PZV9</accession>
<dbReference type="EMBL" id="BMAW01075780">
    <property type="protein sequence ID" value="GFT98500.1"/>
    <property type="molecule type" value="Genomic_DNA"/>
</dbReference>
<gene>
    <name evidence="1" type="ORF">NPIL_569901</name>
</gene>
<evidence type="ECO:0000313" key="2">
    <source>
        <dbReference type="Proteomes" id="UP000887013"/>
    </source>
</evidence>
<comment type="caution">
    <text evidence="1">The sequence shown here is derived from an EMBL/GenBank/DDBJ whole genome shotgun (WGS) entry which is preliminary data.</text>
</comment>
<protein>
    <submittedName>
        <fullName evidence="1">Uncharacterized protein</fullName>
    </submittedName>
</protein>
<dbReference type="Proteomes" id="UP000887013">
    <property type="component" value="Unassembled WGS sequence"/>
</dbReference>
<proteinExistence type="predicted"/>
<dbReference type="AlphaFoldDB" id="A0A8X6PZV9"/>
<reference evidence="1" key="1">
    <citation type="submission" date="2020-08" db="EMBL/GenBank/DDBJ databases">
        <title>Multicomponent nature underlies the extraordinary mechanical properties of spider dragline silk.</title>
        <authorList>
            <person name="Kono N."/>
            <person name="Nakamura H."/>
            <person name="Mori M."/>
            <person name="Yoshida Y."/>
            <person name="Ohtoshi R."/>
            <person name="Malay A.D."/>
            <person name="Moran D.A.P."/>
            <person name="Tomita M."/>
            <person name="Numata K."/>
            <person name="Arakawa K."/>
        </authorList>
    </citation>
    <scope>NUCLEOTIDE SEQUENCE</scope>
</reference>
<organism evidence="1 2">
    <name type="scientific">Nephila pilipes</name>
    <name type="common">Giant wood spider</name>
    <name type="synonym">Nephila maculata</name>
    <dbReference type="NCBI Taxonomy" id="299642"/>
    <lineage>
        <taxon>Eukaryota</taxon>
        <taxon>Metazoa</taxon>
        <taxon>Ecdysozoa</taxon>
        <taxon>Arthropoda</taxon>
        <taxon>Chelicerata</taxon>
        <taxon>Arachnida</taxon>
        <taxon>Araneae</taxon>
        <taxon>Araneomorphae</taxon>
        <taxon>Entelegynae</taxon>
        <taxon>Araneoidea</taxon>
        <taxon>Nephilidae</taxon>
        <taxon>Nephila</taxon>
    </lineage>
</organism>
<name>A0A8X6PZV9_NEPPI</name>
<evidence type="ECO:0000313" key="1">
    <source>
        <dbReference type="EMBL" id="GFT98500.1"/>
    </source>
</evidence>